<dbReference type="PANTHER" id="PTHR24276:SF98">
    <property type="entry name" value="FI18310P1-RELATED"/>
    <property type="match status" value="1"/>
</dbReference>
<dbReference type="SUPFAM" id="SSF50494">
    <property type="entry name" value="Trypsin-like serine proteases"/>
    <property type="match status" value="1"/>
</dbReference>
<dbReference type="PROSITE" id="PS50240">
    <property type="entry name" value="TRYPSIN_DOM"/>
    <property type="match status" value="1"/>
</dbReference>
<keyword evidence="4" id="KW-1015">Disulfide bond</keyword>
<evidence type="ECO:0000256" key="4">
    <source>
        <dbReference type="ARBA" id="ARBA00023157"/>
    </source>
</evidence>
<proteinExistence type="predicted"/>
<evidence type="ECO:0000313" key="6">
    <source>
        <dbReference type="Proteomes" id="UP001652582"/>
    </source>
</evidence>
<dbReference type="RefSeq" id="XP_052744233.1">
    <property type="nucleotide sequence ID" value="XM_052888273.1"/>
</dbReference>
<dbReference type="InterPro" id="IPR043504">
    <property type="entry name" value="Peptidase_S1_PA_chymotrypsin"/>
</dbReference>
<protein>
    <submittedName>
        <fullName evidence="7">Trypsin, alkaline C-like</fullName>
    </submittedName>
</protein>
<gene>
    <name evidence="7" type="primary">LOC112043359</name>
</gene>
<reference evidence="7" key="1">
    <citation type="submission" date="2025-08" db="UniProtKB">
        <authorList>
            <consortium name="RefSeq"/>
        </authorList>
    </citation>
    <scope>IDENTIFICATION</scope>
</reference>
<feature type="domain" description="Peptidase S1" evidence="5">
    <location>
        <begin position="13"/>
        <end position="247"/>
    </location>
</feature>
<dbReference type="GeneID" id="112043359"/>
<evidence type="ECO:0000256" key="3">
    <source>
        <dbReference type="ARBA" id="ARBA00022825"/>
    </source>
</evidence>
<accession>A0ABM3LYU1</accession>
<name>A0ABM3LYU1_BICAN</name>
<evidence type="ECO:0000256" key="2">
    <source>
        <dbReference type="ARBA" id="ARBA00022801"/>
    </source>
</evidence>
<keyword evidence="2" id="KW-0378">Hydrolase</keyword>
<dbReference type="InterPro" id="IPR009003">
    <property type="entry name" value="Peptidase_S1_PA"/>
</dbReference>
<dbReference type="Proteomes" id="UP001652582">
    <property type="component" value="Chromosome 22"/>
</dbReference>
<evidence type="ECO:0000313" key="7">
    <source>
        <dbReference type="RefSeq" id="XP_052744233.1"/>
    </source>
</evidence>
<dbReference type="InterPro" id="IPR001254">
    <property type="entry name" value="Trypsin_dom"/>
</dbReference>
<organism evidence="6 7">
    <name type="scientific">Bicyclus anynana</name>
    <name type="common">Squinting bush brown butterfly</name>
    <dbReference type="NCBI Taxonomy" id="110368"/>
    <lineage>
        <taxon>Eukaryota</taxon>
        <taxon>Metazoa</taxon>
        <taxon>Ecdysozoa</taxon>
        <taxon>Arthropoda</taxon>
        <taxon>Hexapoda</taxon>
        <taxon>Insecta</taxon>
        <taxon>Pterygota</taxon>
        <taxon>Neoptera</taxon>
        <taxon>Endopterygota</taxon>
        <taxon>Lepidoptera</taxon>
        <taxon>Glossata</taxon>
        <taxon>Ditrysia</taxon>
        <taxon>Papilionoidea</taxon>
        <taxon>Nymphalidae</taxon>
        <taxon>Satyrinae</taxon>
        <taxon>Satyrini</taxon>
        <taxon>Mycalesina</taxon>
        <taxon>Bicyclus</taxon>
    </lineage>
</organism>
<evidence type="ECO:0000259" key="5">
    <source>
        <dbReference type="PROSITE" id="PS50240"/>
    </source>
</evidence>
<sequence length="250" mass="27127">MITVGAASADEVLVGRQAQPQNIGVLQSFPSVVQVEFYLFWSTIDWSQECAGIILNNRHILSAGSCVSGWSYESRFRRIRAGSSVANTGGIVHYVQDRMLHPHWANNDYSGDVSVIRTMTTIVYTALIQQASIASPGSWMPHNLRVSQPGFGRGQQTALTNQEVLTAERSNCARRDGTFSAAFNATVNIICAIPPTGIARNDNVGSPWIFNGVAVGMCGGVNSIDAYKGLIAADVAQYTAWIVDIVSNWW</sequence>
<keyword evidence="1" id="KW-0645">Protease</keyword>
<evidence type="ECO:0000256" key="1">
    <source>
        <dbReference type="ARBA" id="ARBA00022670"/>
    </source>
</evidence>
<dbReference type="PANTHER" id="PTHR24276">
    <property type="entry name" value="POLYSERASE-RELATED"/>
    <property type="match status" value="1"/>
</dbReference>
<dbReference type="Gene3D" id="2.40.10.10">
    <property type="entry name" value="Trypsin-like serine proteases"/>
    <property type="match status" value="2"/>
</dbReference>
<keyword evidence="3" id="KW-0720">Serine protease</keyword>
<dbReference type="Pfam" id="PF00089">
    <property type="entry name" value="Trypsin"/>
    <property type="match status" value="1"/>
</dbReference>
<keyword evidence="6" id="KW-1185">Reference proteome</keyword>
<dbReference type="InterPro" id="IPR050430">
    <property type="entry name" value="Peptidase_S1"/>
</dbReference>
<dbReference type="SMART" id="SM00020">
    <property type="entry name" value="Tryp_SPc"/>
    <property type="match status" value="1"/>
</dbReference>